<dbReference type="Proteomes" id="UP000035540">
    <property type="component" value="Chromosome"/>
</dbReference>
<reference evidence="3" key="2">
    <citation type="submission" date="2015-05" db="EMBL/GenBank/DDBJ databases">
        <title>Complete genome sequence of Corynebacterium testudinoris DSM 44614, recovered from necrotic lesions in the mouth of a tortoise.</title>
        <authorList>
            <person name="Ruckert C."/>
            <person name="Albersmeier A."/>
            <person name="Winkler A."/>
            <person name="Tauch A."/>
        </authorList>
    </citation>
    <scope>NUCLEOTIDE SEQUENCE [LARGE SCALE GENOMIC DNA]</scope>
    <source>
        <strain evidence="3">DSM 44614</strain>
    </source>
</reference>
<keyword evidence="3" id="KW-1185">Reference proteome</keyword>
<feature type="transmembrane region" description="Helical" evidence="1">
    <location>
        <begin position="46"/>
        <end position="71"/>
    </location>
</feature>
<dbReference type="InterPro" id="IPR025962">
    <property type="entry name" value="SdpI/YhfL"/>
</dbReference>
<dbReference type="PATRIC" id="fig|136857.5.peg.2556"/>
<keyword evidence="1" id="KW-0812">Transmembrane</keyword>
<dbReference type="KEGG" id="cted:CTEST_12955"/>
<dbReference type="AlphaFoldDB" id="A0A0G3H9J9"/>
<dbReference type="RefSeq" id="WP_047254068.1">
    <property type="nucleotide sequence ID" value="NZ_CP011545.1"/>
</dbReference>
<evidence type="ECO:0000256" key="1">
    <source>
        <dbReference type="SAM" id="Phobius"/>
    </source>
</evidence>
<organism evidence="2 3">
    <name type="scientific">Corynebacterium testudinoris</name>
    <dbReference type="NCBI Taxonomy" id="136857"/>
    <lineage>
        <taxon>Bacteria</taxon>
        <taxon>Bacillati</taxon>
        <taxon>Actinomycetota</taxon>
        <taxon>Actinomycetes</taxon>
        <taxon>Mycobacteriales</taxon>
        <taxon>Corynebacteriaceae</taxon>
        <taxon>Corynebacterium</taxon>
    </lineage>
</organism>
<keyword evidence="1" id="KW-0472">Membrane</keyword>
<evidence type="ECO:0000313" key="3">
    <source>
        <dbReference type="Proteomes" id="UP000035540"/>
    </source>
</evidence>
<name>A0A0G3H9J9_9CORY</name>
<feature type="transmembrane region" description="Helical" evidence="1">
    <location>
        <begin position="77"/>
        <end position="98"/>
    </location>
</feature>
<accession>A0A0G3H9J9</accession>
<gene>
    <name evidence="2" type="ORF">CTEST_12955</name>
</gene>
<dbReference type="STRING" id="136857.CTEST_12955"/>
<reference evidence="2 3" key="1">
    <citation type="journal article" date="2015" name="Genome Announc.">
        <title>Complete Genome Sequence of the Type Strain Corynebacterium testudinoris DSM 44614, Recovered from Necrotic Lesions in the Mouth of a Tortoise.</title>
        <authorList>
            <person name="Ruckert C."/>
            <person name="Kriete M."/>
            <person name="Jaenicke S."/>
            <person name="Winkler A."/>
            <person name="Tauch A."/>
        </authorList>
    </citation>
    <scope>NUCLEOTIDE SEQUENCE [LARGE SCALE GENOMIC DNA]</scope>
    <source>
        <strain evidence="2 3">DSM 44614</strain>
    </source>
</reference>
<protein>
    <submittedName>
        <fullName evidence="2">SdpI/YhfL protein family</fullName>
    </submittedName>
</protein>
<proteinExistence type="predicted"/>
<evidence type="ECO:0000313" key="2">
    <source>
        <dbReference type="EMBL" id="AKK09994.1"/>
    </source>
</evidence>
<keyword evidence="1" id="KW-1133">Transmembrane helix</keyword>
<feature type="transmembrane region" description="Helical" evidence="1">
    <location>
        <begin position="6"/>
        <end position="25"/>
    </location>
</feature>
<sequence>MFVVGLIFFALSAVLLIVGALATTRRLPGNSLIGLRVPEVRKSKDIWDGAHAVAGPFWLLAALILLFGGFISWTLSGWWFIVSLFFLVAAVMAVSVGANSGARMAVLMDEQATQAEQASGGGCGNDCNCGNSTPEATPEKVDLQAVRRAAAASDE</sequence>
<dbReference type="OrthoDB" id="4420493at2"/>
<dbReference type="Pfam" id="PF13630">
    <property type="entry name" value="SdpI"/>
    <property type="match status" value="1"/>
</dbReference>
<dbReference type="EMBL" id="CP011545">
    <property type="protein sequence ID" value="AKK09994.1"/>
    <property type="molecule type" value="Genomic_DNA"/>
</dbReference>